<reference evidence="2 3" key="1">
    <citation type="submission" date="2018-01" db="EMBL/GenBank/DDBJ databases">
        <authorList>
            <person name="Gaut B.S."/>
            <person name="Morton B.R."/>
            <person name="Clegg M.T."/>
            <person name="Duvall M.R."/>
        </authorList>
    </citation>
    <scope>NUCLEOTIDE SEQUENCE [LARGE SCALE GENOMIC DNA]</scope>
    <source>
        <strain evidence="2 3">HR-AV</strain>
    </source>
</reference>
<dbReference type="Proteomes" id="UP000236893">
    <property type="component" value="Unassembled WGS sequence"/>
</dbReference>
<evidence type="ECO:0000313" key="3">
    <source>
        <dbReference type="Proteomes" id="UP000236893"/>
    </source>
</evidence>
<proteinExistence type="predicted"/>
<evidence type="ECO:0000313" key="2">
    <source>
        <dbReference type="EMBL" id="POY38359.1"/>
    </source>
</evidence>
<dbReference type="Pfam" id="PF00027">
    <property type="entry name" value="cNMP_binding"/>
    <property type="match status" value="1"/>
</dbReference>
<dbReference type="PROSITE" id="PS50042">
    <property type="entry name" value="CNMP_BINDING_3"/>
    <property type="match status" value="1"/>
</dbReference>
<protein>
    <submittedName>
        <fullName evidence="2">Crp/Fnr family transcriptional regulator</fullName>
    </submittedName>
</protein>
<dbReference type="RefSeq" id="WP_103787589.1">
    <property type="nucleotide sequence ID" value="NZ_PQVF01000002.1"/>
</dbReference>
<keyword evidence="3" id="KW-1185">Reference proteome</keyword>
<dbReference type="InterPro" id="IPR000595">
    <property type="entry name" value="cNMP-bd_dom"/>
</dbReference>
<sequence>MKNYLNTSLPEQFQPLLDHIGRFVDLDMSEKELLLGRLSFKKVKKKEYPLSEGQICNYNYFVVKGCLRVYLITNSGLEQITQFGIENWWITDFDSFENQTSSAFFIQAVEESEVIAIDKNALENLYNEVPKVERYFRIILQKNFVAAQRRILWIHTISSEQRYRNFVEQFPAFVQRVPQYMLASYLGITLEFLSKIRAKKNL</sequence>
<organism evidence="2 3">
    <name type="scientific">Solitalea longa</name>
    <dbReference type="NCBI Taxonomy" id="2079460"/>
    <lineage>
        <taxon>Bacteria</taxon>
        <taxon>Pseudomonadati</taxon>
        <taxon>Bacteroidota</taxon>
        <taxon>Sphingobacteriia</taxon>
        <taxon>Sphingobacteriales</taxon>
        <taxon>Sphingobacteriaceae</taxon>
        <taxon>Solitalea</taxon>
    </lineage>
</organism>
<dbReference type="EMBL" id="PQVF01000002">
    <property type="protein sequence ID" value="POY38359.1"/>
    <property type="molecule type" value="Genomic_DNA"/>
</dbReference>
<name>A0A2S5A7T7_9SPHI</name>
<dbReference type="AlphaFoldDB" id="A0A2S5A7T7"/>
<evidence type="ECO:0000259" key="1">
    <source>
        <dbReference type="PROSITE" id="PS50042"/>
    </source>
</evidence>
<gene>
    <name evidence="2" type="ORF">C3K47_02885</name>
</gene>
<dbReference type="CDD" id="cd00038">
    <property type="entry name" value="CAP_ED"/>
    <property type="match status" value="1"/>
</dbReference>
<dbReference type="OrthoDB" id="1092431at2"/>
<dbReference type="InterPro" id="IPR014710">
    <property type="entry name" value="RmlC-like_jellyroll"/>
</dbReference>
<feature type="domain" description="Cyclic nucleotide-binding" evidence="1">
    <location>
        <begin position="22"/>
        <end position="134"/>
    </location>
</feature>
<dbReference type="SUPFAM" id="SSF51206">
    <property type="entry name" value="cAMP-binding domain-like"/>
    <property type="match status" value="1"/>
</dbReference>
<accession>A0A2S5A7T7</accession>
<comment type="caution">
    <text evidence="2">The sequence shown here is derived from an EMBL/GenBank/DDBJ whole genome shotgun (WGS) entry which is preliminary data.</text>
</comment>
<dbReference type="InterPro" id="IPR018490">
    <property type="entry name" value="cNMP-bd_dom_sf"/>
</dbReference>
<dbReference type="Gene3D" id="2.60.120.10">
    <property type="entry name" value="Jelly Rolls"/>
    <property type="match status" value="1"/>
</dbReference>